<dbReference type="PANTHER" id="PTHR23417:SF16">
    <property type="entry name" value="TRNA (GUANINE-N(7)-)-METHYLTRANSFERASE"/>
    <property type="match status" value="1"/>
</dbReference>
<keyword evidence="7 9" id="KW-0694">RNA-binding</keyword>
<keyword evidence="2 9" id="KW-0820">tRNA-binding</keyword>
<feature type="active site" evidence="9">
    <location>
        <position position="168"/>
    </location>
</feature>
<evidence type="ECO:0000256" key="6">
    <source>
        <dbReference type="ARBA" id="ARBA00022694"/>
    </source>
</evidence>
<protein>
    <recommendedName>
        <fullName evidence="9">tRNA (guanine-N(7)-)-methyltransferase</fullName>
        <ecNumber evidence="9">2.1.1.33</ecNumber>
    </recommendedName>
    <alternativeName>
        <fullName evidence="9">tRNA (guanine(46)-N(7))-methyltransferase</fullName>
    </alternativeName>
    <alternativeName>
        <fullName evidence="9">tRNA(m7G46)-methyltransferase</fullName>
    </alternativeName>
</protein>
<dbReference type="GO" id="GO:0008176">
    <property type="term" value="F:tRNA (guanine(46)-N7)-methyltransferase activity"/>
    <property type="evidence" value="ECO:0007669"/>
    <property type="project" value="UniProtKB-UniRule"/>
</dbReference>
<dbReference type="Gene3D" id="3.40.50.150">
    <property type="entry name" value="Vaccinia Virus protein VP39"/>
    <property type="match status" value="1"/>
</dbReference>
<comment type="subcellular location">
    <subcellularLocation>
        <location evidence="9">Nucleus</location>
    </subcellularLocation>
</comment>
<feature type="binding site" evidence="9">
    <location>
        <begin position="243"/>
        <end position="245"/>
    </location>
    <ligand>
        <name>S-adenosyl-L-methionine</name>
        <dbReference type="ChEBI" id="CHEBI:59789"/>
    </ligand>
</feature>
<keyword evidence="3 9" id="KW-0489">Methyltransferase</keyword>
<evidence type="ECO:0000256" key="8">
    <source>
        <dbReference type="ARBA" id="ARBA00023242"/>
    </source>
</evidence>
<evidence type="ECO:0000256" key="10">
    <source>
        <dbReference type="SAM" id="MobiDB-lite"/>
    </source>
</evidence>
<comment type="caution">
    <text evidence="11">The sequence shown here is derived from an EMBL/GenBank/DDBJ whole genome shotgun (WGS) entry which is preliminary data.</text>
</comment>
<evidence type="ECO:0000256" key="9">
    <source>
        <dbReference type="HAMAP-Rule" id="MF_03055"/>
    </source>
</evidence>
<dbReference type="InterPro" id="IPR029063">
    <property type="entry name" value="SAM-dependent_MTases_sf"/>
</dbReference>
<dbReference type="Pfam" id="PF02390">
    <property type="entry name" value="Methyltransf_4"/>
    <property type="match status" value="1"/>
</dbReference>
<keyword evidence="5 9" id="KW-0949">S-adenosyl-L-methionine</keyword>
<evidence type="ECO:0000313" key="12">
    <source>
        <dbReference type="Proteomes" id="UP001445335"/>
    </source>
</evidence>
<feature type="binding site" evidence="9">
    <location>
        <begin position="145"/>
        <end position="146"/>
    </location>
    <ligand>
        <name>S-adenosyl-L-methionine</name>
        <dbReference type="ChEBI" id="CHEBI:59789"/>
    </ligand>
</feature>
<keyword evidence="6 9" id="KW-0819">tRNA processing</keyword>
<dbReference type="EMBL" id="JALJOU010000006">
    <property type="protein sequence ID" value="KAK9843552.1"/>
    <property type="molecule type" value="Genomic_DNA"/>
</dbReference>
<comment type="function">
    <text evidence="9">Catalyzes the formation of N(7)-methylguanine at position 46 (m7G46) in tRNA.</text>
</comment>
<comment type="catalytic activity">
    <reaction evidence="1 9">
        <text>guanosine(46) in tRNA + S-adenosyl-L-methionine = N(7)-methylguanosine(46) in tRNA + S-adenosyl-L-homocysteine</text>
        <dbReference type="Rhea" id="RHEA:42708"/>
        <dbReference type="Rhea" id="RHEA-COMP:10188"/>
        <dbReference type="Rhea" id="RHEA-COMP:10189"/>
        <dbReference type="ChEBI" id="CHEBI:57856"/>
        <dbReference type="ChEBI" id="CHEBI:59789"/>
        <dbReference type="ChEBI" id="CHEBI:74269"/>
        <dbReference type="ChEBI" id="CHEBI:74480"/>
        <dbReference type="EC" id="2.1.1.33"/>
    </reaction>
</comment>
<keyword evidence="4 9" id="KW-0808">Transferase</keyword>
<dbReference type="CDD" id="cd02440">
    <property type="entry name" value="AdoMet_MTases"/>
    <property type="match status" value="1"/>
</dbReference>
<feature type="compositionally biased region" description="Basic residues" evidence="10">
    <location>
        <begin position="22"/>
        <end position="33"/>
    </location>
</feature>
<proteinExistence type="inferred from homology"/>
<evidence type="ECO:0000256" key="1">
    <source>
        <dbReference type="ARBA" id="ARBA00000142"/>
    </source>
</evidence>
<evidence type="ECO:0000256" key="7">
    <source>
        <dbReference type="ARBA" id="ARBA00022884"/>
    </source>
</evidence>
<evidence type="ECO:0000256" key="3">
    <source>
        <dbReference type="ARBA" id="ARBA00022603"/>
    </source>
</evidence>
<evidence type="ECO:0000313" key="11">
    <source>
        <dbReference type="EMBL" id="KAK9843552.1"/>
    </source>
</evidence>
<feature type="binding site" evidence="9">
    <location>
        <begin position="112"/>
        <end position="113"/>
    </location>
    <ligand>
        <name>S-adenosyl-L-methionine</name>
        <dbReference type="ChEBI" id="CHEBI:59789"/>
    </ligand>
</feature>
<dbReference type="EC" id="2.1.1.33" evidence="9"/>
<feature type="binding site" evidence="9">
    <location>
        <position position="89"/>
    </location>
    <ligand>
        <name>S-adenosyl-L-methionine</name>
        <dbReference type="ChEBI" id="CHEBI:59789"/>
    </ligand>
</feature>
<dbReference type="GO" id="GO:0005634">
    <property type="term" value="C:nucleus"/>
    <property type="evidence" value="ECO:0007669"/>
    <property type="project" value="UniProtKB-SubCell"/>
</dbReference>
<dbReference type="GO" id="GO:0043527">
    <property type="term" value="C:tRNA methyltransferase complex"/>
    <property type="evidence" value="ECO:0007669"/>
    <property type="project" value="TreeGrafter"/>
</dbReference>
<evidence type="ECO:0000256" key="5">
    <source>
        <dbReference type="ARBA" id="ARBA00022691"/>
    </source>
</evidence>
<dbReference type="Proteomes" id="UP001445335">
    <property type="component" value="Unassembled WGS sequence"/>
</dbReference>
<comment type="pathway">
    <text evidence="9">tRNA modification; N(7)-methylguanine-tRNA biosynthesis.</text>
</comment>
<dbReference type="PROSITE" id="PS51625">
    <property type="entry name" value="SAM_MT_TRMB"/>
    <property type="match status" value="1"/>
</dbReference>
<feature type="binding site" evidence="9">
    <location>
        <position position="165"/>
    </location>
    <ligand>
        <name>S-adenosyl-L-methionine</name>
        <dbReference type="ChEBI" id="CHEBI:59789"/>
    </ligand>
</feature>
<dbReference type="HAMAP" id="MF_03055">
    <property type="entry name" value="tRNA_methyltr_TrmB_euk"/>
    <property type="match status" value="1"/>
</dbReference>
<dbReference type="InterPro" id="IPR025763">
    <property type="entry name" value="Trm8_euk"/>
</dbReference>
<keyword evidence="12" id="KW-1185">Reference proteome</keyword>
<gene>
    <name evidence="11" type="ORF">WJX81_008511</name>
</gene>
<dbReference type="PANTHER" id="PTHR23417">
    <property type="entry name" value="3-DEOXY-D-MANNO-OCTULOSONIC-ACID TRANSFERASE/TRNA GUANINE-N 7 - -METHYLTRANSFERASE"/>
    <property type="match status" value="1"/>
</dbReference>
<organism evidence="11 12">
    <name type="scientific">Elliptochloris bilobata</name>
    <dbReference type="NCBI Taxonomy" id="381761"/>
    <lineage>
        <taxon>Eukaryota</taxon>
        <taxon>Viridiplantae</taxon>
        <taxon>Chlorophyta</taxon>
        <taxon>core chlorophytes</taxon>
        <taxon>Trebouxiophyceae</taxon>
        <taxon>Trebouxiophyceae incertae sedis</taxon>
        <taxon>Elliptochloris clade</taxon>
        <taxon>Elliptochloris</taxon>
    </lineage>
</organism>
<dbReference type="NCBIfam" id="TIGR00091">
    <property type="entry name" value="tRNA (guanosine(46)-N7)-methyltransferase TrmB"/>
    <property type="match status" value="1"/>
</dbReference>
<sequence>MKKPKGGKLGIKEERAATAGRTHPKKRLYRSRAHSNPLSDMRASDAPTTPADVDWAALYPAYFSSDEAAQGSSRARQPGEPTVRFVDVGCGFGGLLVRLSPLFPDTLILGMELRDKVALYVKERVLALRREHAGQYGNVACVRTNSQKYLPNFFRKGQLTKLFFLFPDPHFKVQNHRRRIISPQLLAEYAYLLAPGGRVYTATDVPELGTWMAARLDEHVLFRRLSEEEVAGDVAGGMLTSATEEGMKVARNEGQTFVAIYERIQPVEEAA</sequence>
<comment type="similarity">
    <text evidence="9">Belongs to the class I-like SAM-binding methyltransferase superfamily. TrmB family.</text>
</comment>
<feature type="region of interest" description="Disordered" evidence="10">
    <location>
        <begin position="1"/>
        <end position="48"/>
    </location>
</feature>
<keyword evidence="8 9" id="KW-0539">Nucleus</keyword>
<dbReference type="AlphaFoldDB" id="A0AAW1SC32"/>
<dbReference type="GO" id="GO:0000049">
    <property type="term" value="F:tRNA binding"/>
    <property type="evidence" value="ECO:0007669"/>
    <property type="project" value="UniProtKB-UniRule"/>
</dbReference>
<reference evidence="11 12" key="1">
    <citation type="journal article" date="2024" name="Nat. Commun.">
        <title>Phylogenomics reveals the evolutionary origins of lichenization in chlorophyte algae.</title>
        <authorList>
            <person name="Puginier C."/>
            <person name="Libourel C."/>
            <person name="Otte J."/>
            <person name="Skaloud P."/>
            <person name="Haon M."/>
            <person name="Grisel S."/>
            <person name="Petersen M."/>
            <person name="Berrin J.G."/>
            <person name="Delaux P.M."/>
            <person name="Dal Grande F."/>
            <person name="Keller J."/>
        </authorList>
    </citation>
    <scope>NUCLEOTIDE SEQUENCE [LARGE SCALE GENOMIC DNA]</scope>
    <source>
        <strain evidence="11 12">SAG 245.80</strain>
    </source>
</reference>
<evidence type="ECO:0000256" key="4">
    <source>
        <dbReference type="ARBA" id="ARBA00022679"/>
    </source>
</evidence>
<evidence type="ECO:0000256" key="2">
    <source>
        <dbReference type="ARBA" id="ARBA00022555"/>
    </source>
</evidence>
<name>A0AAW1SC32_9CHLO</name>
<dbReference type="SUPFAM" id="SSF53335">
    <property type="entry name" value="S-adenosyl-L-methionine-dependent methyltransferases"/>
    <property type="match status" value="1"/>
</dbReference>
<accession>A0AAW1SC32</accession>
<dbReference type="InterPro" id="IPR003358">
    <property type="entry name" value="tRNA_(Gua-N-7)_MeTrfase_Trmb"/>
</dbReference>